<evidence type="ECO:0000313" key="1">
    <source>
        <dbReference type="EMBL" id="CAH2234797.1"/>
    </source>
</evidence>
<comment type="caution">
    <text evidence="1">The sequence shown here is derived from an EMBL/GenBank/DDBJ whole genome shotgun (WGS) entry which is preliminary data.</text>
</comment>
<dbReference type="Proteomes" id="UP000838756">
    <property type="component" value="Unassembled WGS sequence"/>
</dbReference>
<dbReference type="OrthoDB" id="6921082at2759"/>
<sequence length="245" mass="28310">MANIGVTNSIPRHLTYSKSNVPLFGALVDYMETSFEYLRRKTFARAERLHLKTSRTSLSATFVSTVCLLLGLVCNVKFEVVTFEDEALPNDLHFMLMSKDDKLYIDDIDVSRVIWCIEASDTLVILISSLLIWNSSYVSSPLREYLFLPWLGATLRGLFLRQVPTAGALVYTMAVINGNVNPLFMTAFTFLFLLEARLWLEIARLVRMRWERREYFDVSRHSQYEVQTLWSNDDVQSVEVGNYVY</sequence>
<name>A0A8S4RDF6_9NEOP</name>
<dbReference type="AlphaFoldDB" id="A0A8S4RDF6"/>
<keyword evidence="2" id="KW-1185">Reference proteome</keyword>
<accession>A0A8S4RDF6</accession>
<reference evidence="1" key="1">
    <citation type="submission" date="2022-03" db="EMBL/GenBank/DDBJ databases">
        <authorList>
            <person name="Lindestad O."/>
        </authorList>
    </citation>
    <scope>NUCLEOTIDE SEQUENCE</scope>
</reference>
<gene>
    <name evidence="1" type="primary">jg13220</name>
    <name evidence="1" type="ORF">PAEG_LOCUS12544</name>
</gene>
<dbReference type="EMBL" id="CAKXAJ010025084">
    <property type="protein sequence ID" value="CAH2234797.1"/>
    <property type="molecule type" value="Genomic_DNA"/>
</dbReference>
<protein>
    <submittedName>
        <fullName evidence="1">Jg13220 protein</fullName>
    </submittedName>
</protein>
<organism evidence="1 2">
    <name type="scientific">Pararge aegeria aegeria</name>
    <dbReference type="NCBI Taxonomy" id="348720"/>
    <lineage>
        <taxon>Eukaryota</taxon>
        <taxon>Metazoa</taxon>
        <taxon>Ecdysozoa</taxon>
        <taxon>Arthropoda</taxon>
        <taxon>Hexapoda</taxon>
        <taxon>Insecta</taxon>
        <taxon>Pterygota</taxon>
        <taxon>Neoptera</taxon>
        <taxon>Endopterygota</taxon>
        <taxon>Lepidoptera</taxon>
        <taxon>Glossata</taxon>
        <taxon>Ditrysia</taxon>
        <taxon>Papilionoidea</taxon>
        <taxon>Nymphalidae</taxon>
        <taxon>Satyrinae</taxon>
        <taxon>Satyrini</taxon>
        <taxon>Parargina</taxon>
        <taxon>Pararge</taxon>
    </lineage>
</organism>
<evidence type="ECO:0000313" key="2">
    <source>
        <dbReference type="Proteomes" id="UP000838756"/>
    </source>
</evidence>
<proteinExistence type="predicted"/>